<feature type="chain" id="PRO_5039089014" evidence="4">
    <location>
        <begin position="26"/>
        <end position="314"/>
    </location>
</feature>
<comment type="similarity">
    <text evidence="1">Belongs to the bacterial solute-binding protein 8 family.</text>
</comment>
<sequence>MIKKNKAIFLLILTFALVFSFLGCSGTTDLSDSSEDNVKNNTSFPITITDSYNRTVTLGSEPQKIISIAPNITEIIFSLGESDKLIGRSEYCDYPEDVKNIPSVGSLTDPNLEKIVELKPDLVIVSPIVPEEIIAKLDELGLKVVSFHGKENFDGTYEIIENVARVLNDNESAEKLISEMKAKVQSVVDKVKDEPKVSTYYALSFGKSGDYTAGSDTFIGEMIELAGGNNIADDISGWAYSLEKLVEKNPDIIICSKYSDSKQGIENSNGYKDLDAIKNGKLYEIDNNLLDRQGPRVADGLVEIAKIIHPEVFK</sequence>
<reference evidence="6 7" key="1">
    <citation type="journal article" date="2012" name="PLoS ONE">
        <title>The purine-utilizing bacterium Clostridium acidurici 9a: a genome-guided metabolic reconsideration.</title>
        <authorList>
            <person name="Hartwich K."/>
            <person name="Poehlein A."/>
            <person name="Daniel R."/>
        </authorList>
    </citation>
    <scope>NUCLEOTIDE SEQUENCE [LARGE SCALE GENOMIC DNA]</scope>
    <source>
        <strain evidence="7">ATCC 7906 / DSM 604 / BCRC 14475 / CIP 104303 / KCTC 5404 / NCIMB 10678 / 9a</strain>
    </source>
</reference>
<protein>
    <submittedName>
        <fullName evidence="6">Iron (III) dicitrate transport substrate binding protein</fullName>
    </submittedName>
</protein>
<organism evidence="6 7">
    <name type="scientific">Gottschalkia acidurici (strain ATCC 7906 / DSM 604 / BCRC 14475 / CIP 104303 / KCTC 5404 / NCIMB 10678 / 9a)</name>
    <name type="common">Clostridium acidurici</name>
    <dbReference type="NCBI Taxonomy" id="1128398"/>
    <lineage>
        <taxon>Bacteria</taxon>
        <taxon>Bacillati</taxon>
        <taxon>Bacillota</taxon>
        <taxon>Tissierellia</taxon>
        <taxon>Tissierellales</taxon>
        <taxon>Gottschalkiaceae</taxon>
        <taxon>Gottschalkia</taxon>
    </lineage>
</organism>
<dbReference type="KEGG" id="cad:Curi_c24600"/>
<dbReference type="Gene3D" id="3.40.50.1980">
    <property type="entry name" value="Nitrogenase molybdenum iron protein domain"/>
    <property type="match status" value="2"/>
</dbReference>
<evidence type="ECO:0000313" key="6">
    <source>
        <dbReference type="EMBL" id="AFS79455.1"/>
    </source>
</evidence>
<accession>K0B3L9</accession>
<dbReference type="PROSITE" id="PS51257">
    <property type="entry name" value="PROKAR_LIPOPROTEIN"/>
    <property type="match status" value="1"/>
</dbReference>
<dbReference type="OrthoDB" id="9816357at2"/>
<keyword evidence="7" id="KW-1185">Reference proteome</keyword>
<evidence type="ECO:0000256" key="1">
    <source>
        <dbReference type="ARBA" id="ARBA00008814"/>
    </source>
</evidence>
<dbReference type="AlphaFoldDB" id="K0B3L9"/>
<evidence type="ECO:0000259" key="5">
    <source>
        <dbReference type="PROSITE" id="PS50983"/>
    </source>
</evidence>
<evidence type="ECO:0000256" key="2">
    <source>
        <dbReference type="ARBA" id="ARBA00022729"/>
    </source>
</evidence>
<keyword evidence="3" id="KW-0175">Coiled coil</keyword>
<dbReference type="SUPFAM" id="SSF53807">
    <property type="entry name" value="Helical backbone' metal receptor"/>
    <property type="match status" value="1"/>
</dbReference>
<dbReference type="STRING" id="1128398.Curi_c24600"/>
<dbReference type="PROSITE" id="PS50983">
    <property type="entry name" value="FE_B12_PBP"/>
    <property type="match status" value="1"/>
</dbReference>
<dbReference type="InterPro" id="IPR050902">
    <property type="entry name" value="ABC_Transporter_SBP"/>
</dbReference>
<feature type="signal peptide" evidence="4">
    <location>
        <begin position="1"/>
        <end position="25"/>
    </location>
</feature>
<dbReference type="NCBIfam" id="NF038402">
    <property type="entry name" value="TroA_like"/>
    <property type="match status" value="1"/>
</dbReference>
<evidence type="ECO:0000256" key="3">
    <source>
        <dbReference type="SAM" id="Coils"/>
    </source>
</evidence>
<proteinExistence type="inferred from homology"/>
<dbReference type="PANTHER" id="PTHR30535:SF34">
    <property type="entry name" value="MOLYBDATE-BINDING PROTEIN MOLA"/>
    <property type="match status" value="1"/>
</dbReference>
<dbReference type="Proteomes" id="UP000006094">
    <property type="component" value="Chromosome"/>
</dbReference>
<dbReference type="eggNOG" id="COG0614">
    <property type="taxonomic scope" value="Bacteria"/>
</dbReference>
<name>K0B3L9_GOTA9</name>
<feature type="domain" description="Fe/B12 periplasmic-binding" evidence="5">
    <location>
        <begin position="64"/>
        <end position="312"/>
    </location>
</feature>
<dbReference type="Pfam" id="PF01497">
    <property type="entry name" value="Peripla_BP_2"/>
    <property type="match status" value="1"/>
</dbReference>
<dbReference type="InterPro" id="IPR002491">
    <property type="entry name" value="ABC_transptr_periplasmic_BD"/>
</dbReference>
<keyword evidence="2 4" id="KW-0732">Signal</keyword>
<dbReference type="PATRIC" id="fig|1128398.3.peg.2535"/>
<dbReference type="EMBL" id="CP003326">
    <property type="protein sequence ID" value="AFS79455.1"/>
    <property type="molecule type" value="Genomic_DNA"/>
</dbReference>
<gene>
    <name evidence="6" type="ordered locus">Curi_c24600</name>
</gene>
<dbReference type="PANTHER" id="PTHR30535">
    <property type="entry name" value="VITAMIN B12-BINDING PROTEIN"/>
    <property type="match status" value="1"/>
</dbReference>
<evidence type="ECO:0000256" key="4">
    <source>
        <dbReference type="SAM" id="SignalP"/>
    </source>
</evidence>
<dbReference type="CDD" id="cd01143">
    <property type="entry name" value="YvrC"/>
    <property type="match status" value="1"/>
</dbReference>
<dbReference type="RefSeq" id="WP_014968589.1">
    <property type="nucleotide sequence ID" value="NC_018664.1"/>
</dbReference>
<dbReference type="InterPro" id="IPR054828">
    <property type="entry name" value="Vit_B12_bind_prot"/>
</dbReference>
<dbReference type="GO" id="GO:0071281">
    <property type="term" value="P:cellular response to iron ion"/>
    <property type="evidence" value="ECO:0007669"/>
    <property type="project" value="TreeGrafter"/>
</dbReference>
<evidence type="ECO:0000313" key="7">
    <source>
        <dbReference type="Proteomes" id="UP000006094"/>
    </source>
</evidence>
<dbReference type="HOGENOM" id="CLU_038034_2_8_9"/>
<feature type="coiled-coil region" evidence="3">
    <location>
        <begin position="163"/>
        <end position="190"/>
    </location>
</feature>